<dbReference type="Proteomes" id="UP000076154">
    <property type="component" value="Unassembled WGS sequence"/>
</dbReference>
<organism evidence="2 3">
    <name type="scientific">Hypsizygus marmoreus</name>
    <name type="common">White beech mushroom</name>
    <name type="synonym">Agaricus marmoreus</name>
    <dbReference type="NCBI Taxonomy" id="39966"/>
    <lineage>
        <taxon>Eukaryota</taxon>
        <taxon>Fungi</taxon>
        <taxon>Dikarya</taxon>
        <taxon>Basidiomycota</taxon>
        <taxon>Agaricomycotina</taxon>
        <taxon>Agaricomycetes</taxon>
        <taxon>Agaricomycetidae</taxon>
        <taxon>Agaricales</taxon>
        <taxon>Tricholomatineae</taxon>
        <taxon>Lyophyllaceae</taxon>
        <taxon>Hypsizygus</taxon>
    </lineage>
</organism>
<reference evidence="2" key="1">
    <citation type="submission" date="2018-04" db="EMBL/GenBank/DDBJ databases">
        <title>Whole genome sequencing of Hypsizygus marmoreus.</title>
        <authorList>
            <person name="Choi I.-G."/>
            <person name="Min B."/>
            <person name="Kim J.-G."/>
            <person name="Kim S."/>
            <person name="Oh Y.-L."/>
            <person name="Kong W.-S."/>
            <person name="Park H."/>
            <person name="Jeong J."/>
            <person name="Song E.-S."/>
        </authorList>
    </citation>
    <scope>NUCLEOTIDE SEQUENCE [LARGE SCALE GENOMIC DNA]</scope>
    <source>
        <strain evidence="2">51987-8</strain>
    </source>
</reference>
<dbReference type="AlphaFoldDB" id="A0A369JEZ3"/>
<gene>
    <name evidence="2" type="ORF">Hypma_012097</name>
</gene>
<keyword evidence="1" id="KW-0732">Signal</keyword>
<evidence type="ECO:0000256" key="1">
    <source>
        <dbReference type="SAM" id="SignalP"/>
    </source>
</evidence>
<feature type="chain" id="PRO_5017000754" evidence="1">
    <location>
        <begin position="18"/>
        <end position="57"/>
    </location>
</feature>
<dbReference type="EMBL" id="LUEZ02000058">
    <property type="protein sequence ID" value="RDB20719.1"/>
    <property type="molecule type" value="Genomic_DNA"/>
</dbReference>
<protein>
    <submittedName>
        <fullName evidence="2">Uncharacterized protein</fullName>
    </submittedName>
</protein>
<name>A0A369JEZ3_HYPMA</name>
<evidence type="ECO:0000313" key="3">
    <source>
        <dbReference type="Proteomes" id="UP000076154"/>
    </source>
</evidence>
<sequence length="57" mass="6083">MKLLTASALYFATAVFAVNLGLCPFNPACNPDWRVKTVGNELDATSTALDNGPPEQK</sequence>
<keyword evidence="3" id="KW-1185">Reference proteome</keyword>
<dbReference type="InParanoid" id="A0A369JEZ3"/>
<comment type="caution">
    <text evidence="2">The sequence shown here is derived from an EMBL/GenBank/DDBJ whole genome shotgun (WGS) entry which is preliminary data.</text>
</comment>
<accession>A0A369JEZ3</accession>
<feature type="signal peptide" evidence="1">
    <location>
        <begin position="1"/>
        <end position="17"/>
    </location>
</feature>
<evidence type="ECO:0000313" key="2">
    <source>
        <dbReference type="EMBL" id="RDB20719.1"/>
    </source>
</evidence>
<proteinExistence type="predicted"/>